<dbReference type="Pfam" id="PF01185">
    <property type="entry name" value="Hydrophobin"/>
    <property type="match status" value="1"/>
</dbReference>
<dbReference type="GO" id="GO:0005199">
    <property type="term" value="F:structural constituent of cell wall"/>
    <property type="evidence" value="ECO:0007669"/>
    <property type="project" value="InterPro"/>
</dbReference>
<dbReference type="OrthoDB" id="4225815at2759"/>
<organism evidence="8 9">
    <name type="scientific">Collybiopsis confluens</name>
    <dbReference type="NCBI Taxonomy" id="2823264"/>
    <lineage>
        <taxon>Eukaryota</taxon>
        <taxon>Fungi</taxon>
        <taxon>Dikarya</taxon>
        <taxon>Basidiomycota</taxon>
        <taxon>Agaricomycotina</taxon>
        <taxon>Agaricomycetes</taxon>
        <taxon>Agaricomycetidae</taxon>
        <taxon>Agaricales</taxon>
        <taxon>Marasmiineae</taxon>
        <taxon>Omphalotaceae</taxon>
        <taxon>Collybiopsis</taxon>
    </lineage>
</organism>
<dbReference type="EMBL" id="JAACJN010000037">
    <property type="protein sequence ID" value="KAF5386278.1"/>
    <property type="molecule type" value="Genomic_DNA"/>
</dbReference>
<comment type="similarity">
    <text evidence="2 7">Belongs to the fungal hydrophobin family.</text>
</comment>
<name>A0A8H5HMV1_9AGAR</name>
<gene>
    <name evidence="8" type="ORF">D9757_008594</name>
</gene>
<dbReference type="GO" id="GO:0009277">
    <property type="term" value="C:fungal-type cell wall"/>
    <property type="evidence" value="ECO:0007669"/>
    <property type="project" value="InterPro"/>
</dbReference>
<evidence type="ECO:0000256" key="2">
    <source>
        <dbReference type="ARBA" id="ARBA00010446"/>
    </source>
</evidence>
<keyword evidence="3 7" id="KW-0134">Cell wall</keyword>
<comment type="caution">
    <text evidence="8">The sequence shown here is derived from an EMBL/GenBank/DDBJ whole genome shotgun (WGS) entry which is preliminary data.</text>
</comment>
<evidence type="ECO:0000256" key="1">
    <source>
        <dbReference type="ARBA" id="ARBA00004191"/>
    </source>
</evidence>
<evidence type="ECO:0000256" key="7">
    <source>
        <dbReference type="RuleBase" id="RU365009"/>
    </source>
</evidence>
<keyword evidence="5 7" id="KW-1015">Disulfide bond</keyword>
<evidence type="ECO:0000256" key="5">
    <source>
        <dbReference type="ARBA" id="ARBA00023157"/>
    </source>
</evidence>
<comment type="subunit">
    <text evidence="6">Self-assembles to form functional amyloid fibrils called rodlets. Self-assembly into fibrillar rodlets occurs spontaneously at hydrophobic:hydrophilic interfaces and the rodlets further associate laterally to form amphipathic monolayers.</text>
</comment>
<accession>A0A8H5HMV1</accession>
<keyword evidence="4 7" id="KW-0964">Secreted</keyword>
<reference evidence="8 9" key="1">
    <citation type="journal article" date="2020" name="ISME J.">
        <title>Uncovering the hidden diversity of litter-decomposition mechanisms in mushroom-forming fungi.</title>
        <authorList>
            <person name="Floudas D."/>
            <person name="Bentzer J."/>
            <person name="Ahren D."/>
            <person name="Johansson T."/>
            <person name="Persson P."/>
            <person name="Tunlid A."/>
        </authorList>
    </citation>
    <scope>NUCLEOTIDE SEQUENCE [LARGE SCALE GENOMIC DNA]</scope>
    <source>
        <strain evidence="8 9">CBS 406.79</strain>
    </source>
</reference>
<keyword evidence="9" id="KW-1185">Reference proteome</keyword>
<sequence length="214" mass="22890">MDTASAALRARTDIDCASDFLFGIFRHGYNNDRLCSSEAEAFSEISRLKDHQILVTYNLGKGCRLFTDIRLKPNYATVGIVWLPAIERQMHQNNISYRSTVTSFTLIMQFKLAFISAALATLVVATPSTRDDELASSCTTGLLECCNNVLSASSPEATSILGLLGISGQGLTGLVGFDCSLITAGSSCSAPSQAVCCDNNFNRLVAINCVPPSA</sequence>
<keyword evidence="7" id="KW-0732">Signal</keyword>
<dbReference type="Proteomes" id="UP000518752">
    <property type="component" value="Unassembled WGS sequence"/>
</dbReference>
<evidence type="ECO:0000256" key="6">
    <source>
        <dbReference type="ARBA" id="ARBA00093546"/>
    </source>
</evidence>
<proteinExistence type="inferred from homology"/>
<dbReference type="InterPro" id="IPR001338">
    <property type="entry name" value="Class_I_Hydrophobin"/>
</dbReference>
<evidence type="ECO:0000256" key="3">
    <source>
        <dbReference type="ARBA" id="ARBA00022512"/>
    </source>
</evidence>
<dbReference type="CDD" id="cd23507">
    <property type="entry name" value="hydrophobin_I"/>
    <property type="match status" value="1"/>
</dbReference>
<comment type="subcellular location">
    <subcellularLocation>
        <location evidence="1 7">Secreted</location>
        <location evidence="1 7">Cell wall</location>
    </subcellularLocation>
</comment>
<dbReference type="AlphaFoldDB" id="A0A8H5HMV1"/>
<protein>
    <recommendedName>
        <fullName evidence="7">Hydrophobin</fullName>
    </recommendedName>
</protein>
<dbReference type="SMART" id="SM00075">
    <property type="entry name" value="HYDRO"/>
    <property type="match status" value="1"/>
</dbReference>
<evidence type="ECO:0000313" key="8">
    <source>
        <dbReference type="EMBL" id="KAF5386278.1"/>
    </source>
</evidence>
<evidence type="ECO:0000313" key="9">
    <source>
        <dbReference type="Proteomes" id="UP000518752"/>
    </source>
</evidence>
<evidence type="ECO:0000256" key="4">
    <source>
        <dbReference type="ARBA" id="ARBA00022525"/>
    </source>
</evidence>